<dbReference type="PANTHER" id="PTHR47723:SF19">
    <property type="entry name" value="POLYNUCLEOTIDYL TRANSFERASE, RIBONUCLEASE H-LIKE SUPERFAMILY PROTEIN"/>
    <property type="match status" value="1"/>
</dbReference>
<dbReference type="PANTHER" id="PTHR47723">
    <property type="entry name" value="OS05G0353850 PROTEIN"/>
    <property type="match status" value="1"/>
</dbReference>
<gene>
    <name evidence="2" type="ORF">V6N11_027478</name>
</gene>
<dbReference type="InterPro" id="IPR002156">
    <property type="entry name" value="RNaseH_domain"/>
</dbReference>
<dbReference type="InterPro" id="IPR044730">
    <property type="entry name" value="RNase_H-like_dom_plant"/>
</dbReference>
<accession>A0ABR2PHS5</accession>
<dbReference type="Pfam" id="PF13456">
    <property type="entry name" value="RVT_3"/>
    <property type="match status" value="1"/>
</dbReference>
<dbReference type="InterPro" id="IPR036397">
    <property type="entry name" value="RNaseH_sf"/>
</dbReference>
<keyword evidence="3" id="KW-1185">Reference proteome</keyword>
<evidence type="ECO:0000313" key="2">
    <source>
        <dbReference type="EMBL" id="KAK8987735.1"/>
    </source>
</evidence>
<dbReference type="Gene3D" id="3.30.420.10">
    <property type="entry name" value="Ribonuclease H-like superfamily/Ribonuclease H"/>
    <property type="match status" value="1"/>
</dbReference>
<sequence length="104" mass="11546">MNSYGAHRVVDGWVLCGGVISDLLGNWCLSFSKFIGVCFVVEAELWGVLVGLWCAWKLHVTKLVVEIDSMDALRLIQSSSGDHGVLSVVLHNLELCARPWESRF</sequence>
<dbReference type="CDD" id="cd06222">
    <property type="entry name" value="RNase_H_like"/>
    <property type="match status" value="1"/>
</dbReference>
<reference evidence="2 3" key="1">
    <citation type="journal article" date="2024" name="G3 (Bethesda)">
        <title>Genome assembly of Hibiscus sabdariffa L. provides insights into metabolisms of medicinal natural products.</title>
        <authorList>
            <person name="Kim T."/>
        </authorList>
    </citation>
    <scope>NUCLEOTIDE SEQUENCE [LARGE SCALE GENOMIC DNA]</scope>
    <source>
        <strain evidence="2">TK-2024</strain>
        <tissue evidence="2">Old leaves</tissue>
    </source>
</reference>
<dbReference type="EMBL" id="JBBPBN010000060">
    <property type="protein sequence ID" value="KAK8987735.1"/>
    <property type="molecule type" value="Genomic_DNA"/>
</dbReference>
<evidence type="ECO:0000313" key="3">
    <source>
        <dbReference type="Proteomes" id="UP001396334"/>
    </source>
</evidence>
<feature type="domain" description="RNase H type-1" evidence="1">
    <location>
        <begin position="16"/>
        <end position="87"/>
    </location>
</feature>
<evidence type="ECO:0000259" key="1">
    <source>
        <dbReference type="Pfam" id="PF13456"/>
    </source>
</evidence>
<organism evidence="2 3">
    <name type="scientific">Hibiscus sabdariffa</name>
    <name type="common">roselle</name>
    <dbReference type="NCBI Taxonomy" id="183260"/>
    <lineage>
        <taxon>Eukaryota</taxon>
        <taxon>Viridiplantae</taxon>
        <taxon>Streptophyta</taxon>
        <taxon>Embryophyta</taxon>
        <taxon>Tracheophyta</taxon>
        <taxon>Spermatophyta</taxon>
        <taxon>Magnoliopsida</taxon>
        <taxon>eudicotyledons</taxon>
        <taxon>Gunneridae</taxon>
        <taxon>Pentapetalae</taxon>
        <taxon>rosids</taxon>
        <taxon>malvids</taxon>
        <taxon>Malvales</taxon>
        <taxon>Malvaceae</taxon>
        <taxon>Malvoideae</taxon>
        <taxon>Hibiscus</taxon>
    </lineage>
</organism>
<dbReference type="Proteomes" id="UP001396334">
    <property type="component" value="Unassembled WGS sequence"/>
</dbReference>
<name>A0ABR2PHS5_9ROSI</name>
<comment type="caution">
    <text evidence="2">The sequence shown here is derived from an EMBL/GenBank/DDBJ whole genome shotgun (WGS) entry which is preliminary data.</text>
</comment>
<protein>
    <recommendedName>
        <fullName evidence="1">RNase H type-1 domain-containing protein</fullName>
    </recommendedName>
</protein>
<proteinExistence type="predicted"/>
<dbReference type="InterPro" id="IPR053151">
    <property type="entry name" value="RNase_H-like"/>
</dbReference>